<evidence type="ECO:0000256" key="1">
    <source>
        <dbReference type="SAM" id="MobiDB-lite"/>
    </source>
</evidence>
<evidence type="ECO:0000259" key="4">
    <source>
        <dbReference type="PROSITE" id="PS51259"/>
    </source>
</evidence>
<feature type="domain" description="MHD2" evidence="4">
    <location>
        <begin position="1033"/>
        <end position="1191"/>
    </location>
</feature>
<dbReference type="Pfam" id="PF06292">
    <property type="entry name" value="MUN"/>
    <property type="match status" value="1"/>
</dbReference>
<accession>A0A1L0BPC8</accession>
<dbReference type="Proteomes" id="UP000182259">
    <property type="component" value="Chromosome III"/>
</dbReference>
<protein>
    <submittedName>
        <fullName evidence="5">CIC11C00000001505</fullName>
    </submittedName>
</protein>
<dbReference type="Gene3D" id="1.10.357.50">
    <property type="match status" value="1"/>
</dbReference>
<dbReference type="Gene3D" id="1.20.58.1100">
    <property type="match status" value="1"/>
</dbReference>
<dbReference type="SUPFAM" id="SSF49562">
    <property type="entry name" value="C2 domain (Calcium/lipid-binding domain, CaLB)"/>
    <property type="match status" value="1"/>
</dbReference>
<evidence type="ECO:0000259" key="3">
    <source>
        <dbReference type="PROSITE" id="PS51258"/>
    </source>
</evidence>
<dbReference type="InterPro" id="IPR010439">
    <property type="entry name" value="MUN_dom"/>
</dbReference>
<dbReference type="PANTHER" id="PTHR47263">
    <property type="entry name" value="ADENYLATE CYCLASE ACTIVATION PROTEIN GIT1"/>
    <property type="match status" value="1"/>
</dbReference>
<proteinExistence type="predicted"/>
<name>A0A1L0BPC8_9ASCO</name>
<dbReference type="InterPro" id="IPR035892">
    <property type="entry name" value="C2_domain_sf"/>
</dbReference>
<organism evidence="5 6">
    <name type="scientific">Sungouiella intermedia</name>
    <dbReference type="NCBI Taxonomy" id="45354"/>
    <lineage>
        <taxon>Eukaryota</taxon>
        <taxon>Fungi</taxon>
        <taxon>Dikarya</taxon>
        <taxon>Ascomycota</taxon>
        <taxon>Saccharomycotina</taxon>
        <taxon>Pichiomycetes</taxon>
        <taxon>Metschnikowiaceae</taxon>
        <taxon>Sungouiella</taxon>
    </lineage>
</organism>
<feature type="compositionally biased region" description="Polar residues" evidence="1">
    <location>
        <begin position="12"/>
        <end position="21"/>
    </location>
</feature>
<dbReference type="InterPro" id="IPR000008">
    <property type="entry name" value="C2_dom"/>
</dbReference>
<sequence>MIPSSIPKALRQQPTSRSHSLMSTVAEDKLYSSVDESLVYESVLKLIILEYITEARFYKPIAEDSNRLRPTQTRTDVRKSRLSRFEPDLLLPPSLVADLKTKLNQVAMKQTTNYDDLTRRLLLRFYGDLLDPQVLNAIKNVNSLDILMMKFVSASNKEVVKNGLIPQEKVSSVVFKQAELFVQIMILLVRKEKNSDALVAKLEEHMASLKPQASPGNLLLPNPTGSNVKYPQPSFRVSDMDQGGISLLQELFGYDSSKIQADVDRLKALVTPKALHKDVEQVLFYMSKNIGKLSPDRFSSEDAYQLWKLRETTMCEHLTKKYTVLPTQRLLPLPPMPPGEEFYIMPSNTNIQPYYVTLLKLCLINHRKELDIGFDTPEDVLLFSNRSRELLNLCARVWRIDYATRAVTLFVAAHMSGLLVDPLFANGTNDLGPIDLKTSTSVFQTCKRYLDDASLDWEDKHSWCLKDQNEWVKHLGYTYSEVFFGIKDCLSAILSKTMKPKFGPYLAFLGDFVESDSLFPGVAESGITSKWERKLSKSLMKTSEISYAELLTQLPRDKTLSIIHILDTSDTLVENIRLLQKRYKHPLLGFLNINRTYADVVTGMFAADAQNMLKHIAAHAKARGEFLNYGDALEAYKSLKEIRNIHMQVSKSKFVFDLEKFFFPYLEDWVKESTEKIKSFVVQAVEQDTFEPINLEDDSKKYSSSVHDIFTLIKHYLSILKDLGADDSYELARIYTYLIKGISESCLFYALLISDIIAEDLSQSNTRRPSLTVPAQSGWLAEVKSIVSNIQSSNNQIVEEPFNFTPRTCIGLNNLSAVTKQLSILEERLDPVKVSGIVSKHNPKSQSSYTSHVFSVRVVKAEDLRSPSDSTTIRPYLTLIDTQARKTIAKTQSLDSVNPEWDEEFEITLPANSTITLSATVWEDRFGTHGVCGRALMQLQPRKFKHDGIPQEIYLDLDTQGRILVEIAVESERDDAIFAMGRAHRSLKRSQQRITKMIVGKFSSFIKESMSRQTLKSVCGNNGNLKPTEEQIDQAMAPLYNYLNLNLLVLAQYLTKDLLLLVMLEAWNVVVSSADELLLPRLASARAIKHSLIGYKSRNLSGTNQKLGWQSAVSTAVANVTNSINNFGFGKTLTNNEIETVISWLNFLCFDFFHNEGNGPPVHELKTEKYQSILLIPVYYDAETEFLMSEVERLSPAFLQTLRDKNNLYVHPDANTANLRSRAGSIARSLTIRANATAEARARAAKEAKELLSDPLIAQMSAENIILRLLLVRDEKQFVVKRMEQRERLAHTIATERLAKAAAEGTLYR</sequence>
<dbReference type="PROSITE" id="PS50004">
    <property type="entry name" value="C2"/>
    <property type="match status" value="1"/>
</dbReference>
<feature type="domain" description="MHD1" evidence="3">
    <location>
        <begin position="630"/>
        <end position="753"/>
    </location>
</feature>
<dbReference type="EMBL" id="LT635766">
    <property type="protein sequence ID" value="SGZ53247.1"/>
    <property type="molecule type" value="Genomic_DNA"/>
</dbReference>
<dbReference type="PROSITE" id="PS51259">
    <property type="entry name" value="MHD2"/>
    <property type="match status" value="1"/>
</dbReference>
<gene>
    <name evidence="5" type="ORF">SAMEA4029009_CIC11G00000001505</name>
</gene>
<dbReference type="PROSITE" id="PS51258">
    <property type="entry name" value="MHD1"/>
    <property type="match status" value="1"/>
</dbReference>
<dbReference type="InterPro" id="IPR052811">
    <property type="entry name" value="Glucose_resp_signaling"/>
</dbReference>
<dbReference type="SMART" id="SM00239">
    <property type="entry name" value="C2"/>
    <property type="match status" value="1"/>
</dbReference>
<feature type="domain" description="C2" evidence="2">
    <location>
        <begin position="834"/>
        <end position="953"/>
    </location>
</feature>
<dbReference type="Pfam" id="PF00168">
    <property type="entry name" value="C2"/>
    <property type="match status" value="1"/>
</dbReference>
<dbReference type="InterPro" id="IPR014772">
    <property type="entry name" value="Munc13_dom-2"/>
</dbReference>
<feature type="region of interest" description="Disordered" evidence="1">
    <location>
        <begin position="1"/>
        <end position="21"/>
    </location>
</feature>
<dbReference type="InterPro" id="IPR014770">
    <property type="entry name" value="Munc13_1"/>
</dbReference>
<reference evidence="5 6" key="1">
    <citation type="submission" date="2016-10" db="EMBL/GenBank/DDBJ databases">
        <authorList>
            <person name="de Groot N.N."/>
        </authorList>
    </citation>
    <scope>NUCLEOTIDE SEQUENCE [LARGE SCALE GENOMIC DNA]</scope>
    <source>
        <strain evidence="5 6">PYCC 4715</strain>
    </source>
</reference>
<dbReference type="PANTHER" id="PTHR47263:SF1">
    <property type="entry name" value="C2 DOMAIN PROTEIN (AFU_ORTHOLOGUE AFUA_7G02350)"/>
    <property type="match status" value="1"/>
</dbReference>
<evidence type="ECO:0000313" key="5">
    <source>
        <dbReference type="EMBL" id="SGZ53247.1"/>
    </source>
</evidence>
<evidence type="ECO:0000313" key="6">
    <source>
        <dbReference type="Proteomes" id="UP000182259"/>
    </source>
</evidence>
<dbReference type="CDD" id="cd04043">
    <property type="entry name" value="C2_Munc13_fungal"/>
    <property type="match status" value="1"/>
</dbReference>
<evidence type="ECO:0000259" key="2">
    <source>
        <dbReference type="PROSITE" id="PS50004"/>
    </source>
</evidence>